<proteinExistence type="inferred from homology"/>
<evidence type="ECO:0000256" key="6">
    <source>
        <dbReference type="SAM" id="MobiDB-lite"/>
    </source>
</evidence>
<keyword evidence="11" id="KW-1185">Reference proteome</keyword>
<protein>
    <recommendedName>
        <fullName evidence="9">Rhodopsin domain-containing protein</fullName>
    </recommendedName>
</protein>
<evidence type="ECO:0000313" key="10">
    <source>
        <dbReference type="EMBL" id="KAF4629659.1"/>
    </source>
</evidence>
<dbReference type="PANTHER" id="PTHR33048">
    <property type="entry name" value="PTH11-LIKE INTEGRAL MEMBRANE PROTEIN (AFU_ORTHOLOGUE AFUA_5G11245)"/>
    <property type="match status" value="1"/>
</dbReference>
<dbReference type="InterPro" id="IPR052337">
    <property type="entry name" value="SAT4-like"/>
</dbReference>
<keyword evidence="2 7" id="KW-0812">Transmembrane</keyword>
<dbReference type="Pfam" id="PF20684">
    <property type="entry name" value="Fung_rhodopsin"/>
    <property type="match status" value="1"/>
</dbReference>
<keyword evidence="3 7" id="KW-1133">Transmembrane helix</keyword>
<feature type="chain" id="PRO_5034739220" description="Rhodopsin domain-containing protein" evidence="8">
    <location>
        <begin position="20"/>
        <end position="611"/>
    </location>
</feature>
<keyword evidence="8" id="KW-0732">Signal</keyword>
<dbReference type="AlphaFoldDB" id="A0A8H4RGG8"/>
<reference evidence="10 11" key="1">
    <citation type="submission" date="2020-03" db="EMBL/GenBank/DDBJ databases">
        <title>Draft Genome Sequence of Cudoniella acicularis.</title>
        <authorList>
            <person name="Buettner E."/>
            <person name="Kellner H."/>
        </authorList>
    </citation>
    <scope>NUCLEOTIDE SEQUENCE [LARGE SCALE GENOMIC DNA]</scope>
    <source>
        <strain evidence="10 11">DSM 108380</strain>
    </source>
</reference>
<evidence type="ECO:0000256" key="7">
    <source>
        <dbReference type="SAM" id="Phobius"/>
    </source>
</evidence>
<evidence type="ECO:0000256" key="3">
    <source>
        <dbReference type="ARBA" id="ARBA00022989"/>
    </source>
</evidence>
<dbReference type="EMBL" id="JAAMPI010000645">
    <property type="protein sequence ID" value="KAF4629659.1"/>
    <property type="molecule type" value="Genomic_DNA"/>
</dbReference>
<keyword evidence="4 7" id="KW-0472">Membrane</keyword>
<feature type="region of interest" description="Disordered" evidence="6">
    <location>
        <begin position="195"/>
        <end position="217"/>
    </location>
</feature>
<feature type="transmembrane region" description="Helical" evidence="7">
    <location>
        <begin position="322"/>
        <end position="343"/>
    </location>
</feature>
<evidence type="ECO:0000256" key="4">
    <source>
        <dbReference type="ARBA" id="ARBA00023136"/>
    </source>
</evidence>
<sequence length="611" mass="67227">MAIISLLAIPFLLLPLVSALPNVTVVRIGQGDCSAYPNSYFHAGDNADAFLFHPDQADNSSINGFRTDILGSSLVVYPNTTVSSGNPTIFCCDRGGTVLDNFGVRSLLLSTTNASDEELGYWNASQAIKPETLFAPGGGKLGDGEFKGFLKVVAPPAPCGYPKPHYRIASAFCPNARSRAKLEFLDISSVCGMGVESGRDGPGGTNPQPGGDGDPSFITEVTAIEYGLHRRTLDRDKRQDPDPEASMVDLTSRQISRTLKMTANAVHYYQLILLWGAGAMMITSTAKHKSGYSDLETQDQSPSTKLTIADPATVVTAQQVQFAMNLLTILGLGITKLSVLSFYHRVFCPQKIGITRIIIVGMICIVSMWTIAFWFGYLFICGVHFSVWWGPSQGILDQCIDALMFDYACTMSDLVTDVVILLIPLPPISLESPTENKVVGASAKQLVIMSEAINTSYNLSSLDRYTRIREMNNNPTRVIIKAHLRDIPAETKQRVHRLGSDFCEQMLGRPINIQVQQGGYDAMHFLPGFDSAIRNDENISRYFIYDFNVTGRLDKEELLGIEHKFYLATRIGDSWIFTPREGWVNSSRSYASRYVWGGVGEQKILSSIKSQ</sequence>
<evidence type="ECO:0000259" key="9">
    <source>
        <dbReference type="Pfam" id="PF20684"/>
    </source>
</evidence>
<name>A0A8H4RGG8_9HELO</name>
<dbReference type="Proteomes" id="UP000566819">
    <property type="component" value="Unassembled WGS sequence"/>
</dbReference>
<gene>
    <name evidence="10" type="ORF">G7Y89_g8486</name>
</gene>
<evidence type="ECO:0000313" key="11">
    <source>
        <dbReference type="Proteomes" id="UP000566819"/>
    </source>
</evidence>
<evidence type="ECO:0000256" key="1">
    <source>
        <dbReference type="ARBA" id="ARBA00004141"/>
    </source>
</evidence>
<dbReference type="OrthoDB" id="4297596at2759"/>
<feature type="transmembrane region" description="Helical" evidence="7">
    <location>
        <begin position="355"/>
        <end position="377"/>
    </location>
</feature>
<accession>A0A8H4RGG8</accession>
<organism evidence="10 11">
    <name type="scientific">Cudoniella acicularis</name>
    <dbReference type="NCBI Taxonomy" id="354080"/>
    <lineage>
        <taxon>Eukaryota</taxon>
        <taxon>Fungi</taxon>
        <taxon>Dikarya</taxon>
        <taxon>Ascomycota</taxon>
        <taxon>Pezizomycotina</taxon>
        <taxon>Leotiomycetes</taxon>
        <taxon>Helotiales</taxon>
        <taxon>Tricladiaceae</taxon>
        <taxon>Cudoniella</taxon>
    </lineage>
</organism>
<evidence type="ECO:0000256" key="5">
    <source>
        <dbReference type="ARBA" id="ARBA00038359"/>
    </source>
</evidence>
<evidence type="ECO:0000256" key="8">
    <source>
        <dbReference type="SAM" id="SignalP"/>
    </source>
</evidence>
<comment type="subcellular location">
    <subcellularLocation>
        <location evidence="1">Membrane</location>
        <topology evidence="1">Multi-pass membrane protein</topology>
    </subcellularLocation>
</comment>
<dbReference type="PANTHER" id="PTHR33048:SF157">
    <property type="entry name" value="INTEGRAL MEMBRANE PROTEIN"/>
    <property type="match status" value="1"/>
</dbReference>
<dbReference type="GO" id="GO:0016020">
    <property type="term" value="C:membrane"/>
    <property type="evidence" value="ECO:0007669"/>
    <property type="project" value="UniProtKB-SubCell"/>
</dbReference>
<feature type="signal peptide" evidence="8">
    <location>
        <begin position="1"/>
        <end position="19"/>
    </location>
</feature>
<comment type="similarity">
    <text evidence="5">Belongs to the SAT4 family.</text>
</comment>
<feature type="domain" description="Rhodopsin" evidence="9">
    <location>
        <begin position="309"/>
        <end position="438"/>
    </location>
</feature>
<comment type="caution">
    <text evidence="10">The sequence shown here is derived from an EMBL/GenBank/DDBJ whole genome shotgun (WGS) entry which is preliminary data.</text>
</comment>
<dbReference type="InterPro" id="IPR049326">
    <property type="entry name" value="Rhodopsin_dom_fungi"/>
</dbReference>
<evidence type="ECO:0000256" key="2">
    <source>
        <dbReference type="ARBA" id="ARBA00022692"/>
    </source>
</evidence>